<comment type="cofactor">
    <cofactor evidence="1">
        <name>FAD</name>
        <dbReference type="ChEBI" id="CHEBI:57692"/>
    </cofactor>
</comment>
<dbReference type="InterPro" id="IPR036188">
    <property type="entry name" value="FAD/NAD-bd_sf"/>
</dbReference>
<dbReference type="SUPFAM" id="SSF54373">
    <property type="entry name" value="FAD-linked reductases, C-terminal domain"/>
    <property type="match status" value="1"/>
</dbReference>
<dbReference type="InterPro" id="IPR051473">
    <property type="entry name" value="P2Ox-like"/>
</dbReference>
<organism evidence="8 9">
    <name type="scientific">Comamonas suwonensis</name>
    <dbReference type="NCBI Taxonomy" id="2606214"/>
    <lineage>
        <taxon>Bacteria</taxon>
        <taxon>Pseudomonadati</taxon>
        <taxon>Pseudomonadota</taxon>
        <taxon>Betaproteobacteria</taxon>
        <taxon>Burkholderiales</taxon>
        <taxon>Comamonadaceae</taxon>
        <taxon>Comamonas</taxon>
    </lineage>
</organism>
<evidence type="ECO:0000313" key="8">
    <source>
        <dbReference type="EMBL" id="MBI1626105.1"/>
    </source>
</evidence>
<evidence type="ECO:0000313" key="9">
    <source>
        <dbReference type="Proteomes" id="UP000530032"/>
    </source>
</evidence>
<dbReference type="Gene3D" id="3.50.50.60">
    <property type="entry name" value="FAD/NAD(P)-binding domain"/>
    <property type="match status" value="2"/>
</dbReference>
<proteinExistence type="inferred from homology"/>
<dbReference type="PANTHER" id="PTHR42784:SF1">
    <property type="entry name" value="PYRANOSE 2-OXIDASE"/>
    <property type="match status" value="1"/>
</dbReference>
<dbReference type="Pfam" id="PF00732">
    <property type="entry name" value="GMC_oxred_N"/>
    <property type="match status" value="1"/>
</dbReference>
<dbReference type="Pfam" id="PF05199">
    <property type="entry name" value="GMC_oxred_C"/>
    <property type="match status" value="1"/>
</dbReference>
<feature type="domain" description="Glucose-methanol-choline oxidoreductase C-terminal" evidence="7">
    <location>
        <begin position="403"/>
        <end position="521"/>
    </location>
</feature>
<dbReference type="InterPro" id="IPR007867">
    <property type="entry name" value="GMC_OxRtase_C"/>
</dbReference>
<feature type="domain" description="Glucose-methanol-choline oxidoreductase N-terminal" evidence="6">
    <location>
        <begin position="207"/>
        <end position="315"/>
    </location>
</feature>
<sequence>MADSTLSADFVIVGAGIVGAMMGAKLARSGASVLMLEAGGPSDRGVFVARFHNASRRGDWMTPYPSIPTAPHPIYRPEDNNYFEQAGPEPYKAEYIRQVGGTSWHWAAQAWRNVPNDFRIRSLYGVGKDWPLDYDDLEPYYQEVEEIMGVGGSTETGSPRSKPFPMGEVAVPYAMQRLTDRLKGTFDVVSNTVARNSRSFDGRPPCCGANNCQPVCPIDAQYHGGIAVKQALAAGVKMQIHANVFQLEHDDKGRIVAANYYDVDKKVHRVTGKTFILASNGIESPRLLLLSKSDKFKNGLTNEHDQVGRNLMDHPSTSLTFDADEDVWLGRGPQSPSSINAMRDGSFRSEHAPYRLDFTNISRVDGATSSLLKQGVYGKEFEEKLRHISAREMSVKNVLEVLPNPENRIALSDDKDSMGIPKPRAHYQIDEYTFKGHQRSQKDFAKIADLMGATNLRYTKDHVYANNQHICGTLSMGKDPKECVVDQFGRAWDHENLYMASTGLLPTSSTCNSTVNALAVAMRTAAHILAESGGPAMLPRSNTQATWKPLVPAWQPQA</sequence>
<dbReference type="RefSeq" id="WP_198461389.1">
    <property type="nucleotide sequence ID" value="NZ_JABBCQ020000015.1"/>
</dbReference>
<dbReference type="Proteomes" id="UP000530032">
    <property type="component" value="Unassembled WGS sequence"/>
</dbReference>
<dbReference type="InterPro" id="IPR000172">
    <property type="entry name" value="GMC_OxRdtase_N"/>
</dbReference>
<dbReference type="GO" id="GO:0016614">
    <property type="term" value="F:oxidoreductase activity, acting on CH-OH group of donors"/>
    <property type="evidence" value="ECO:0007669"/>
    <property type="project" value="InterPro"/>
</dbReference>
<dbReference type="GO" id="GO:0050660">
    <property type="term" value="F:flavin adenine dinucleotide binding"/>
    <property type="evidence" value="ECO:0007669"/>
    <property type="project" value="InterPro"/>
</dbReference>
<protein>
    <submittedName>
        <fullName evidence="8">GMC family oxidoreductase</fullName>
    </submittedName>
</protein>
<evidence type="ECO:0000256" key="4">
    <source>
        <dbReference type="ARBA" id="ARBA00022827"/>
    </source>
</evidence>
<comment type="caution">
    <text evidence="8">The sequence shown here is derived from an EMBL/GenBank/DDBJ whole genome shotgun (WGS) entry which is preliminary data.</text>
</comment>
<evidence type="ECO:0000256" key="2">
    <source>
        <dbReference type="ARBA" id="ARBA00010790"/>
    </source>
</evidence>
<evidence type="ECO:0000256" key="1">
    <source>
        <dbReference type="ARBA" id="ARBA00001974"/>
    </source>
</evidence>
<dbReference type="SUPFAM" id="SSF51905">
    <property type="entry name" value="FAD/NAD(P)-binding domain"/>
    <property type="match status" value="1"/>
</dbReference>
<dbReference type="AlphaFoldDB" id="A0A843B8X3"/>
<name>A0A843B8X3_9BURK</name>
<dbReference type="EMBL" id="JABBCQ020000015">
    <property type="protein sequence ID" value="MBI1626105.1"/>
    <property type="molecule type" value="Genomic_DNA"/>
</dbReference>
<evidence type="ECO:0000259" key="6">
    <source>
        <dbReference type="Pfam" id="PF00732"/>
    </source>
</evidence>
<gene>
    <name evidence="8" type="ORF">HF327_016550</name>
</gene>
<evidence type="ECO:0000259" key="7">
    <source>
        <dbReference type="Pfam" id="PF05199"/>
    </source>
</evidence>
<keyword evidence="9" id="KW-1185">Reference proteome</keyword>
<comment type="similarity">
    <text evidence="2">Belongs to the GMC oxidoreductase family.</text>
</comment>
<evidence type="ECO:0000256" key="5">
    <source>
        <dbReference type="ARBA" id="ARBA00023002"/>
    </source>
</evidence>
<keyword evidence="3" id="KW-0285">Flavoprotein</keyword>
<keyword evidence="5" id="KW-0560">Oxidoreductase</keyword>
<accession>A0A843B8X3</accession>
<evidence type="ECO:0000256" key="3">
    <source>
        <dbReference type="ARBA" id="ARBA00022630"/>
    </source>
</evidence>
<dbReference type="PANTHER" id="PTHR42784">
    <property type="entry name" value="PYRANOSE 2-OXIDASE"/>
    <property type="match status" value="1"/>
</dbReference>
<reference evidence="8" key="1">
    <citation type="submission" date="2020-12" db="EMBL/GenBank/DDBJ databases">
        <title>Comamonas sp. nov., isolated from stream water.</title>
        <authorList>
            <person name="Park K.-H."/>
        </authorList>
    </citation>
    <scope>NUCLEOTIDE SEQUENCE</scope>
    <source>
        <strain evidence="8">EJ-4</strain>
    </source>
</reference>
<keyword evidence="4" id="KW-0274">FAD</keyword>